<dbReference type="Proteomes" id="UP000095544">
    <property type="component" value="Unassembled WGS sequence"/>
</dbReference>
<dbReference type="AlphaFoldDB" id="A0A174B5S5"/>
<dbReference type="PANTHER" id="PTHR43649:SF33">
    <property type="entry name" value="POLYGALACTURONAN_RHAMNOGALACTURONAN-BINDING PROTEIN YTCQ"/>
    <property type="match status" value="1"/>
</dbReference>
<feature type="signal peptide" evidence="6">
    <location>
        <begin position="1"/>
        <end position="23"/>
    </location>
</feature>
<keyword evidence="5" id="KW-0449">Lipoprotein</keyword>
<keyword evidence="1" id="KW-1003">Cell membrane</keyword>
<dbReference type="InterPro" id="IPR050490">
    <property type="entry name" value="Bact_solute-bd_prot1"/>
</dbReference>
<feature type="chain" id="PRO_5038871869" evidence="6">
    <location>
        <begin position="24"/>
        <end position="434"/>
    </location>
</feature>
<evidence type="ECO:0000313" key="8">
    <source>
        <dbReference type="Proteomes" id="UP000095544"/>
    </source>
</evidence>
<evidence type="ECO:0000256" key="5">
    <source>
        <dbReference type="ARBA" id="ARBA00023288"/>
    </source>
</evidence>
<dbReference type="STRING" id="39482.ERS852491_00894"/>
<accession>A0A174B5S5</accession>
<keyword evidence="2 6" id="KW-0732">Signal</keyword>
<keyword evidence="3" id="KW-0472">Membrane</keyword>
<protein>
    <submittedName>
        <fullName evidence="7">Maltose-binding periplasmic proteins/domains</fullName>
    </submittedName>
</protein>
<dbReference type="PANTHER" id="PTHR43649">
    <property type="entry name" value="ARABINOSE-BINDING PROTEIN-RELATED"/>
    <property type="match status" value="1"/>
</dbReference>
<dbReference type="RefSeq" id="WP_055151377.1">
    <property type="nucleotide sequence ID" value="NZ_CYZU01000006.1"/>
</dbReference>
<gene>
    <name evidence="7" type="ORF">ERS852491_00894</name>
</gene>
<sequence>MRNKKLVKMTAMAATAAMMMTLAAGCGNSGSDTSDKKEDATASKGGSTITIAASAGWVKDIDKELAAKYEEESGNTIEWQVSPDDQYENVLNSKLSVGEGADIFYIRSGVTINKYQPEKYMMDMSDQEWASRYTDWAKEGVSNDGKIVQFQTWSVDGWGILYNKDIFKEAGITEVPKDYESFKAACDKVLAAGKTPIYEPGAAQWHLGTWLGGMTTQEEAENEGFYAGLNDNSEVFAGKEGLAKSLDQMVELEKAGYFGKDFMANTWEDMVAKMASGDYAMGVVYTTFPAEVEAVNPEMTQDTWGMFPIPLNDNKEFGVSAGGIGRCVNKDTKVADAVMDYFEFLSQPENLTAYYDARKDLGPCSFTDIPGNVPAAYEDVINNASGTGFTAEDGVLYWDNAQVGNLMQGMFLGNSSAEDVLKGIDDLRQPSFGK</sequence>
<dbReference type="SUPFAM" id="SSF53850">
    <property type="entry name" value="Periplasmic binding protein-like II"/>
    <property type="match status" value="1"/>
</dbReference>
<evidence type="ECO:0000256" key="4">
    <source>
        <dbReference type="ARBA" id="ARBA00023139"/>
    </source>
</evidence>
<keyword evidence="4" id="KW-0564">Palmitate</keyword>
<proteinExistence type="predicted"/>
<dbReference type="Pfam" id="PF01547">
    <property type="entry name" value="SBP_bac_1"/>
    <property type="match status" value="1"/>
</dbReference>
<dbReference type="OrthoDB" id="9798191at2"/>
<evidence type="ECO:0000313" key="7">
    <source>
        <dbReference type="EMBL" id="CUN95106.1"/>
    </source>
</evidence>
<evidence type="ECO:0000256" key="1">
    <source>
        <dbReference type="ARBA" id="ARBA00022475"/>
    </source>
</evidence>
<dbReference type="PROSITE" id="PS51257">
    <property type="entry name" value="PROKAR_LIPOPROTEIN"/>
    <property type="match status" value="1"/>
</dbReference>
<name>A0A174B5S5_9FIRM</name>
<organism evidence="7 8">
    <name type="scientific">Faecalicatena contorta</name>
    <dbReference type="NCBI Taxonomy" id="39482"/>
    <lineage>
        <taxon>Bacteria</taxon>
        <taxon>Bacillati</taxon>
        <taxon>Bacillota</taxon>
        <taxon>Clostridia</taxon>
        <taxon>Lachnospirales</taxon>
        <taxon>Lachnospiraceae</taxon>
        <taxon>Faecalicatena</taxon>
    </lineage>
</organism>
<reference evidence="7 8" key="1">
    <citation type="submission" date="2015-09" db="EMBL/GenBank/DDBJ databases">
        <authorList>
            <consortium name="Pathogen Informatics"/>
        </authorList>
    </citation>
    <scope>NUCLEOTIDE SEQUENCE [LARGE SCALE GENOMIC DNA]</scope>
    <source>
        <strain evidence="7 8">2789STDY5834876</strain>
    </source>
</reference>
<dbReference type="InterPro" id="IPR006059">
    <property type="entry name" value="SBP"/>
</dbReference>
<dbReference type="Gene3D" id="3.40.190.10">
    <property type="entry name" value="Periplasmic binding protein-like II"/>
    <property type="match status" value="2"/>
</dbReference>
<dbReference type="EMBL" id="CYZU01000006">
    <property type="protein sequence ID" value="CUN95106.1"/>
    <property type="molecule type" value="Genomic_DNA"/>
</dbReference>
<evidence type="ECO:0000256" key="2">
    <source>
        <dbReference type="ARBA" id="ARBA00022729"/>
    </source>
</evidence>
<evidence type="ECO:0000256" key="3">
    <source>
        <dbReference type="ARBA" id="ARBA00023136"/>
    </source>
</evidence>
<evidence type="ECO:0000256" key="6">
    <source>
        <dbReference type="SAM" id="SignalP"/>
    </source>
</evidence>